<reference evidence="1 2" key="1">
    <citation type="submission" date="2023-04" db="EMBL/GenBank/DDBJ databases">
        <title>Complete genome sequence of Alisedimentitalea scapharcae.</title>
        <authorList>
            <person name="Rong J.-C."/>
            <person name="Yi M.-L."/>
            <person name="Zhao Q."/>
        </authorList>
    </citation>
    <scope>NUCLEOTIDE SEQUENCE [LARGE SCALE GENOMIC DNA]</scope>
    <source>
        <strain evidence="1 2">KCTC 42119</strain>
        <plasmid evidence="1 2">unnamed4</plasmid>
    </source>
</reference>
<keyword evidence="1" id="KW-0413">Isomerase</keyword>
<sequence length="161" mass="17679">MRDMFNEYTVVLGAVGGRRRTGRNEVIVRQLAQEGITVVNIGPTENADVFIDAALATGSQAILVSCRDARADAFCAAFRQRCIQRGLVDITLYIGGDLVTSERRFSEAERQLAQVGFNRVFPSNVDLTEVAALLKQDITAKRAPAIAARPRSTWVFTDFAN</sequence>
<keyword evidence="2" id="KW-1185">Reference proteome</keyword>
<dbReference type="Proteomes" id="UP001623232">
    <property type="component" value="Plasmid unnamed4"/>
</dbReference>
<dbReference type="Gene3D" id="3.40.50.280">
    <property type="entry name" value="Cobalamin-binding domain"/>
    <property type="match status" value="1"/>
</dbReference>
<dbReference type="NCBIfam" id="NF002612">
    <property type="entry name" value="PRK02261.1"/>
    <property type="match status" value="1"/>
</dbReference>
<proteinExistence type="predicted"/>
<accession>A0ABZ2Y0P4</accession>
<gene>
    <name evidence="1" type="primary">glmS</name>
    <name evidence="1" type="ORF">QEZ52_21485</name>
</gene>
<dbReference type="GO" id="GO:0050097">
    <property type="term" value="F:methylaspartate mutase activity"/>
    <property type="evidence" value="ECO:0007669"/>
    <property type="project" value="UniProtKB-EC"/>
</dbReference>
<keyword evidence="1" id="KW-0614">Plasmid</keyword>
<evidence type="ECO:0000313" key="1">
    <source>
        <dbReference type="EMBL" id="WZK91142.1"/>
    </source>
</evidence>
<dbReference type="RefSeq" id="WP_406651212.1">
    <property type="nucleotide sequence ID" value="NZ_CP123585.1"/>
</dbReference>
<dbReference type="EC" id="5.4.99.1" evidence="1"/>
<name>A0ABZ2Y0P4_9RHOB</name>
<evidence type="ECO:0000313" key="2">
    <source>
        <dbReference type="Proteomes" id="UP001623232"/>
    </source>
</evidence>
<organism evidence="1 2">
    <name type="scientific">Aliisedimentitalea scapharcae</name>
    <dbReference type="NCBI Taxonomy" id="1524259"/>
    <lineage>
        <taxon>Bacteria</taxon>
        <taxon>Pseudomonadati</taxon>
        <taxon>Pseudomonadota</taxon>
        <taxon>Alphaproteobacteria</taxon>
        <taxon>Rhodobacterales</taxon>
        <taxon>Roseobacteraceae</taxon>
        <taxon>Aliisedimentitalea</taxon>
    </lineage>
</organism>
<dbReference type="SUPFAM" id="SSF52242">
    <property type="entry name" value="Cobalamin (vitamin B12)-binding domain"/>
    <property type="match status" value="1"/>
</dbReference>
<dbReference type="EMBL" id="CP123585">
    <property type="protein sequence ID" value="WZK91142.1"/>
    <property type="molecule type" value="Genomic_DNA"/>
</dbReference>
<geneLocation type="plasmid" evidence="1 2">
    <name>unnamed4</name>
</geneLocation>
<protein>
    <submittedName>
        <fullName evidence="1">Methylaspartate mutase subunit S</fullName>
        <ecNumber evidence="1">5.4.99.1</ecNumber>
    </submittedName>
</protein>
<dbReference type="InterPro" id="IPR036724">
    <property type="entry name" value="Cobalamin-bd_sf"/>
</dbReference>